<dbReference type="InterPro" id="IPR012338">
    <property type="entry name" value="Beta-lactam/transpept-like"/>
</dbReference>
<dbReference type="Proteomes" id="UP001163328">
    <property type="component" value="Chromosome"/>
</dbReference>
<dbReference type="Gene3D" id="3.40.710.10">
    <property type="entry name" value="DD-peptidase/beta-lactamase superfamily"/>
    <property type="match status" value="1"/>
</dbReference>
<protein>
    <submittedName>
        <fullName evidence="4">Beta-lactamase family protein</fullName>
    </submittedName>
</protein>
<proteinExistence type="predicted"/>
<dbReference type="PANTHER" id="PTHR46825:SF11">
    <property type="entry name" value="PENICILLIN-BINDING PROTEIN 4"/>
    <property type="match status" value="1"/>
</dbReference>
<keyword evidence="5" id="KW-1185">Reference proteome</keyword>
<evidence type="ECO:0000313" key="4">
    <source>
        <dbReference type="EMBL" id="UYW01980.1"/>
    </source>
</evidence>
<keyword evidence="2" id="KW-0472">Membrane</keyword>
<dbReference type="EMBL" id="CP081495">
    <property type="protein sequence ID" value="UYW01980.1"/>
    <property type="molecule type" value="Genomic_DNA"/>
</dbReference>
<comment type="subcellular location">
    <subcellularLocation>
        <location evidence="1">Membrane</location>
    </subcellularLocation>
</comment>
<reference evidence="4" key="1">
    <citation type="submission" date="2021-08" db="EMBL/GenBank/DDBJ databases">
        <title>Flavobacterium sp. strain CC-SYL302.</title>
        <authorList>
            <person name="Lin S.-Y."/>
            <person name="Lee T.-H."/>
            <person name="Young C.-C."/>
        </authorList>
    </citation>
    <scope>NUCLEOTIDE SEQUENCE</scope>
    <source>
        <strain evidence="4">CC-SYL302</strain>
    </source>
</reference>
<dbReference type="SUPFAM" id="SSF56601">
    <property type="entry name" value="beta-lactamase/transpeptidase-like"/>
    <property type="match status" value="1"/>
</dbReference>
<name>A0ABY6M2K8_9FLAO</name>
<organism evidence="4 5">
    <name type="scientific">Flavobacterium agricola</name>
    <dbReference type="NCBI Taxonomy" id="2870839"/>
    <lineage>
        <taxon>Bacteria</taxon>
        <taxon>Pseudomonadati</taxon>
        <taxon>Bacteroidota</taxon>
        <taxon>Flavobacteriia</taxon>
        <taxon>Flavobacteriales</taxon>
        <taxon>Flavobacteriaceae</taxon>
        <taxon>Flavobacterium</taxon>
    </lineage>
</organism>
<dbReference type="Pfam" id="PF00144">
    <property type="entry name" value="Beta-lactamase"/>
    <property type="match status" value="1"/>
</dbReference>
<gene>
    <name evidence="4" type="ORF">K5I29_03445</name>
</gene>
<dbReference type="InterPro" id="IPR050491">
    <property type="entry name" value="AmpC-like"/>
</dbReference>
<accession>A0ABY6M2K8</accession>
<dbReference type="RefSeq" id="WP_264434458.1">
    <property type="nucleotide sequence ID" value="NZ_CP081495.1"/>
</dbReference>
<dbReference type="PANTHER" id="PTHR46825">
    <property type="entry name" value="D-ALANYL-D-ALANINE-CARBOXYPEPTIDASE/ENDOPEPTIDASE AMPH"/>
    <property type="match status" value="1"/>
</dbReference>
<evidence type="ECO:0000259" key="3">
    <source>
        <dbReference type="Pfam" id="PF00144"/>
    </source>
</evidence>
<dbReference type="InterPro" id="IPR001466">
    <property type="entry name" value="Beta-lactam-related"/>
</dbReference>
<evidence type="ECO:0000313" key="5">
    <source>
        <dbReference type="Proteomes" id="UP001163328"/>
    </source>
</evidence>
<evidence type="ECO:0000256" key="1">
    <source>
        <dbReference type="ARBA" id="ARBA00004370"/>
    </source>
</evidence>
<evidence type="ECO:0000256" key="2">
    <source>
        <dbReference type="ARBA" id="ARBA00023136"/>
    </source>
</evidence>
<sequence length="238" mass="27268">MKEKLRSLISKVKEQESFNGVALLAVDGEILLSEAIGIAEKKQNTARLLTTNSMFELASVSKPITATAIIRLQQKGKLDFDNPISNWIPELPYSGITIRHLLNHTSGLPDYMELFAKKWNPARYAFNEDVLRLIVEHRPDVLFAPNESWEYSNTGYILLAILIERISGQSYSEYLEEAIFKPLKMDRSMVFNRRINSRFTPLDYAYGYVYRIGYGGYVLPDEIPELNYVKYLDGLQGD</sequence>
<feature type="domain" description="Beta-lactamase-related" evidence="3">
    <location>
        <begin position="6"/>
        <end position="188"/>
    </location>
</feature>